<dbReference type="InterPro" id="IPR015424">
    <property type="entry name" value="PyrdxlP-dep_Trfase"/>
</dbReference>
<dbReference type="AlphaFoldDB" id="A0AAV5C4U2"/>
<dbReference type="Gene3D" id="3.40.640.10">
    <property type="entry name" value="Type I PLP-dependent aspartate aminotransferase-like (Major domain)"/>
    <property type="match status" value="1"/>
</dbReference>
<dbReference type="GO" id="GO:0006520">
    <property type="term" value="P:amino acid metabolic process"/>
    <property type="evidence" value="ECO:0007669"/>
    <property type="project" value="InterPro"/>
</dbReference>
<evidence type="ECO:0000313" key="8">
    <source>
        <dbReference type="EMBL" id="GJM93010.1"/>
    </source>
</evidence>
<dbReference type="Gene3D" id="3.90.1150.10">
    <property type="entry name" value="Aspartate Aminotransferase, domain 1"/>
    <property type="match status" value="1"/>
</dbReference>
<dbReference type="Gene3D" id="1.20.1340.10">
    <property type="entry name" value="dopa decarboxylase, N-terminal domain"/>
    <property type="match status" value="1"/>
</dbReference>
<protein>
    <recommendedName>
        <fullName evidence="10">Aromatic-L-amino-acid decarboxylase</fullName>
    </recommendedName>
</protein>
<evidence type="ECO:0000256" key="7">
    <source>
        <dbReference type="RuleBase" id="RU000382"/>
    </source>
</evidence>
<comment type="cofactor">
    <cofactor evidence="1 6 7">
        <name>pyridoxal 5'-phosphate</name>
        <dbReference type="ChEBI" id="CHEBI:597326"/>
    </cofactor>
</comment>
<evidence type="ECO:0000313" key="9">
    <source>
        <dbReference type="Proteomes" id="UP001054889"/>
    </source>
</evidence>
<dbReference type="EMBL" id="BQKI01000004">
    <property type="protein sequence ID" value="GJM93010.1"/>
    <property type="molecule type" value="Genomic_DNA"/>
</dbReference>
<name>A0AAV5C4U2_ELECO</name>
<dbReference type="PANTHER" id="PTHR11999">
    <property type="entry name" value="GROUP II PYRIDOXAL-5-PHOSPHATE DECARBOXYLASE"/>
    <property type="match status" value="1"/>
</dbReference>
<evidence type="ECO:0000256" key="3">
    <source>
        <dbReference type="ARBA" id="ARBA00022793"/>
    </source>
</evidence>
<dbReference type="GO" id="GO:0016831">
    <property type="term" value="F:carboxy-lyase activity"/>
    <property type="evidence" value="ECO:0007669"/>
    <property type="project" value="UniProtKB-KW"/>
</dbReference>
<keyword evidence="4 6" id="KW-0663">Pyridoxal phosphate</keyword>
<reference evidence="8" key="2">
    <citation type="submission" date="2021-12" db="EMBL/GenBank/DDBJ databases">
        <title>Resequencing data analysis of finger millet.</title>
        <authorList>
            <person name="Hatakeyama M."/>
            <person name="Aluri S."/>
            <person name="Balachadran M.T."/>
            <person name="Sivarajan S.R."/>
            <person name="Poveda L."/>
            <person name="Shimizu-Inatsugi R."/>
            <person name="Schlapbach R."/>
            <person name="Sreeman S.M."/>
            <person name="Shimizu K.K."/>
        </authorList>
    </citation>
    <scope>NUCLEOTIDE SEQUENCE</scope>
</reference>
<gene>
    <name evidence="8" type="primary">ga09522</name>
    <name evidence="8" type="ORF">PR202_ga09522</name>
</gene>
<dbReference type="GO" id="GO:0019752">
    <property type="term" value="P:carboxylic acid metabolic process"/>
    <property type="evidence" value="ECO:0007669"/>
    <property type="project" value="InterPro"/>
</dbReference>
<evidence type="ECO:0000256" key="5">
    <source>
        <dbReference type="ARBA" id="ARBA00023239"/>
    </source>
</evidence>
<sequence>MAPRSHSRADTAAPKNSIFAVGSPPCVRRLLLDSDEFRRQGHQVNDFIAGYYARMPDYSVQPRVRPGFLRSQLPATAPSRPEPDAFAGALRDISELILPGLTHWQSPGHLAHFPASSSNIAALGEALAAGMNVAARVAGLRRDNIREVRDDAFALSPAALEAAMRADADAGLVPLFLCATVGTTQTTAVAPVRELCAVAAAHGAWVHVDAAYAGAAFICPEFRHLADGVEAVDSFSVNAHKWLLANNDCCALWVKRPSLLTAALGTDHDEYILRGGAAAEGHDVVDYKDWSVTLTCRFRALKLWLVLRCHAVEGLRDVVRAHIRMAAVFESMVKADPRFEVAVRAGLLPAPATARRSRRSSRGAG</sequence>
<evidence type="ECO:0000256" key="1">
    <source>
        <dbReference type="ARBA" id="ARBA00001933"/>
    </source>
</evidence>
<keyword evidence="9" id="KW-1185">Reference proteome</keyword>
<evidence type="ECO:0000256" key="6">
    <source>
        <dbReference type="PIRSR" id="PIRSR602129-50"/>
    </source>
</evidence>
<comment type="similarity">
    <text evidence="2 7">Belongs to the group II decarboxylase family.</text>
</comment>
<keyword evidence="5 7" id="KW-0456">Lyase</keyword>
<organism evidence="8 9">
    <name type="scientific">Eleusine coracana subsp. coracana</name>
    <dbReference type="NCBI Taxonomy" id="191504"/>
    <lineage>
        <taxon>Eukaryota</taxon>
        <taxon>Viridiplantae</taxon>
        <taxon>Streptophyta</taxon>
        <taxon>Embryophyta</taxon>
        <taxon>Tracheophyta</taxon>
        <taxon>Spermatophyta</taxon>
        <taxon>Magnoliopsida</taxon>
        <taxon>Liliopsida</taxon>
        <taxon>Poales</taxon>
        <taxon>Poaceae</taxon>
        <taxon>PACMAD clade</taxon>
        <taxon>Chloridoideae</taxon>
        <taxon>Cynodonteae</taxon>
        <taxon>Eleusininae</taxon>
        <taxon>Eleusine</taxon>
    </lineage>
</organism>
<keyword evidence="3" id="KW-0210">Decarboxylase</keyword>
<feature type="modified residue" description="N6-(pyridoxal phosphate)lysine" evidence="6">
    <location>
        <position position="241"/>
    </location>
</feature>
<evidence type="ECO:0008006" key="10">
    <source>
        <dbReference type="Google" id="ProtNLM"/>
    </source>
</evidence>
<reference evidence="8" key="1">
    <citation type="journal article" date="2018" name="DNA Res.">
        <title>Multiple hybrid de novo genome assembly of finger millet, an orphan allotetraploid crop.</title>
        <authorList>
            <person name="Hatakeyama M."/>
            <person name="Aluri S."/>
            <person name="Balachadran M.T."/>
            <person name="Sivarajan S.R."/>
            <person name="Patrignani A."/>
            <person name="Gruter S."/>
            <person name="Poveda L."/>
            <person name="Shimizu-Inatsugi R."/>
            <person name="Baeten J."/>
            <person name="Francoijs K.J."/>
            <person name="Nataraja K.N."/>
            <person name="Reddy Y.A.N."/>
            <person name="Phadnis S."/>
            <person name="Ravikumar R.L."/>
            <person name="Schlapbach R."/>
            <person name="Sreeman S.M."/>
            <person name="Shimizu K.K."/>
        </authorList>
    </citation>
    <scope>NUCLEOTIDE SEQUENCE</scope>
</reference>
<dbReference type="SUPFAM" id="SSF53383">
    <property type="entry name" value="PLP-dependent transferases"/>
    <property type="match status" value="1"/>
</dbReference>
<dbReference type="Proteomes" id="UP001054889">
    <property type="component" value="Unassembled WGS sequence"/>
</dbReference>
<dbReference type="InterPro" id="IPR002129">
    <property type="entry name" value="PyrdxlP-dep_de-COase"/>
</dbReference>
<dbReference type="GO" id="GO:0005737">
    <property type="term" value="C:cytoplasm"/>
    <property type="evidence" value="ECO:0007669"/>
    <property type="project" value="TreeGrafter"/>
</dbReference>
<comment type="caution">
    <text evidence="8">The sequence shown here is derived from an EMBL/GenBank/DDBJ whole genome shotgun (WGS) entry which is preliminary data.</text>
</comment>
<dbReference type="InterPro" id="IPR015421">
    <property type="entry name" value="PyrdxlP-dep_Trfase_major"/>
</dbReference>
<accession>A0AAV5C4U2</accession>
<dbReference type="PANTHER" id="PTHR11999:SF96">
    <property type="entry name" value="TYROSINE DECARBOXYLASE"/>
    <property type="match status" value="1"/>
</dbReference>
<dbReference type="InterPro" id="IPR010977">
    <property type="entry name" value="Aromatic_deC"/>
</dbReference>
<dbReference type="PRINTS" id="PR00800">
    <property type="entry name" value="YHDCRBOXLASE"/>
</dbReference>
<evidence type="ECO:0000256" key="2">
    <source>
        <dbReference type="ARBA" id="ARBA00009533"/>
    </source>
</evidence>
<dbReference type="GO" id="GO:0030170">
    <property type="term" value="F:pyridoxal phosphate binding"/>
    <property type="evidence" value="ECO:0007669"/>
    <property type="project" value="InterPro"/>
</dbReference>
<proteinExistence type="inferred from homology"/>
<dbReference type="Pfam" id="PF00282">
    <property type="entry name" value="Pyridoxal_deC"/>
    <property type="match status" value="1"/>
</dbReference>
<evidence type="ECO:0000256" key="4">
    <source>
        <dbReference type="ARBA" id="ARBA00022898"/>
    </source>
</evidence>
<dbReference type="InterPro" id="IPR015422">
    <property type="entry name" value="PyrdxlP-dep_Trfase_small"/>
</dbReference>